<evidence type="ECO:0000256" key="1">
    <source>
        <dbReference type="SAM" id="Phobius"/>
    </source>
</evidence>
<dbReference type="AlphaFoldDB" id="A0A8S3UEA6"/>
<dbReference type="Pfam" id="PF14291">
    <property type="entry name" value="DUF4371"/>
    <property type="match status" value="1"/>
</dbReference>
<dbReference type="EMBL" id="CAJPWZ010002564">
    <property type="protein sequence ID" value="CAG2240552.1"/>
    <property type="molecule type" value="Genomic_DNA"/>
</dbReference>
<dbReference type="InterPro" id="IPR057456">
    <property type="entry name" value="Znf_C17orf113"/>
</dbReference>
<sequence length="658" mass="73418">MICQLCQKHSSVGVWSDTGCKTIRLDKIKEHEHCSEHLASVNRESEQENTDKCNQKINQNSRSAIKDALKVIYYLVEHNLSLDLFSSLVDLNIELGSCNLNNLKLAKNAKYTSWDIVSELLKLLSDEVRENLFNEMRKSPTYSLMVDEVMDITSHKHLAICARYIDTECNIKNAFICDPLIDDGRAETITDKIKEELQFAKLPLSKMSAFGSDGAAVLSGEKNGVWTKLKESNPSLITNHCKDHRLALACRDSYKNVKVVKRLDDTLDNLHKYYKYSCNHTKSLENVQKALGEPVLKVKKAKHHRWLSHGQAVRAIVTSYRAIIIDLESNTISGDPVGNGLLKNLKDPYILSTLLLLADVLPQMTTLSLFFQRRDIHLGMVKSMVDKTISLLNKMKSAQNDGPWQKKLSVIAEECSIDLTKMDKFNSTVREPFLTELIDNIETRFVDTDAMDNLALLDTSMLDEVPETYALSEILELSTHFEIDDDILTNEWTSFCELIGEKSSQDRTIMACIKFFKGRTIFGTGVSVLLSAISLTLFLLTCDWGWMFNVTFMFLAGAFNCGPDSLLGGAVPAELGEQDGKNAAASTVGLVNGFGSFGTCLEGPIIGYISAQYGWSGMFYMMIGLSFVGTASVFKAAAIHKNKTGRIPEAVPLNMDEV</sequence>
<gene>
    <name evidence="4" type="ORF">MEDL_52809</name>
</gene>
<protein>
    <recommendedName>
        <fullName evidence="6">DUF4371 domain-containing protein</fullName>
    </recommendedName>
</protein>
<feature type="transmembrane region" description="Helical" evidence="1">
    <location>
        <begin position="520"/>
        <end position="540"/>
    </location>
</feature>
<dbReference type="SUPFAM" id="SSF103473">
    <property type="entry name" value="MFS general substrate transporter"/>
    <property type="match status" value="1"/>
</dbReference>
<keyword evidence="5" id="KW-1185">Reference proteome</keyword>
<dbReference type="Gene3D" id="1.20.1250.20">
    <property type="entry name" value="MFS general substrate transporter like domains"/>
    <property type="match status" value="1"/>
</dbReference>
<evidence type="ECO:0000313" key="4">
    <source>
        <dbReference type="EMBL" id="CAG2240552.1"/>
    </source>
</evidence>
<feature type="domain" description="DUF4371" evidence="2">
    <location>
        <begin position="106"/>
        <end position="224"/>
    </location>
</feature>
<dbReference type="PANTHER" id="PTHR46880:SF5">
    <property type="entry name" value="DUF4371 DOMAIN-CONTAINING PROTEIN"/>
    <property type="match status" value="1"/>
</dbReference>
<dbReference type="InterPro" id="IPR012337">
    <property type="entry name" value="RNaseH-like_sf"/>
</dbReference>
<dbReference type="Proteomes" id="UP000683360">
    <property type="component" value="Unassembled WGS sequence"/>
</dbReference>
<evidence type="ECO:0008006" key="6">
    <source>
        <dbReference type="Google" id="ProtNLM"/>
    </source>
</evidence>
<keyword evidence="1" id="KW-1133">Transmembrane helix</keyword>
<evidence type="ECO:0000259" key="3">
    <source>
        <dbReference type="Pfam" id="PF25431"/>
    </source>
</evidence>
<feature type="domain" description="C17orf113 probable zinc finger" evidence="3">
    <location>
        <begin position="1"/>
        <end position="47"/>
    </location>
</feature>
<feature type="transmembrane region" description="Helical" evidence="1">
    <location>
        <begin position="618"/>
        <end position="638"/>
    </location>
</feature>
<dbReference type="PANTHER" id="PTHR46880">
    <property type="entry name" value="RAS-ASSOCIATING DOMAIN-CONTAINING PROTEIN"/>
    <property type="match status" value="1"/>
</dbReference>
<keyword evidence="1" id="KW-0472">Membrane</keyword>
<evidence type="ECO:0000259" key="2">
    <source>
        <dbReference type="Pfam" id="PF14291"/>
    </source>
</evidence>
<dbReference type="Pfam" id="PF25431">
    <property type="entry name" value="zf-C17orf113"/>
    <property type="match status" value="1"/>
</dbReference>
<dbReference type="InterPro" id="IPR036259">
    <property type="entry name" value="MFS_trans_sf"/>
</dbReference>
<dbReference type="OrthoDB" id="6091699at2759"/>
<name>A0A8S3UEA6_MYTED</name>
<proteinExistence type="predicted"/>
<dbReference type="InterPro" id="IPR025398">
    <property type="entry name" value="DUF4371"/>
</dbReference>
<reference evidence="4" key="1">
    <citation type="submission" date="2021-03" db="EMBL/GenBank/DDBJ databases">
        <authorList>
            <person name="Bekaert M."/>
        </authorList>
    </citation>
    <scope>NUCLEOTIDE SEQUENCE</scope>
</reference>
<keyword evidence="1" id="KW-0812">Transmembrane</keyword>
<dbReference type="SUPFAM" id="SSF53098">
    <property type="entry name" value="Ribonuclease H-like"/>
    <property type="match status" value="1"/>
</dbReference>
<comment type="caution">
    <text evidence="4">The sequence shown here is derived from an EMBL/GenBank/DDBJ whole genome shotgun (WGS) entry which is preliminary data.</text>
</comment>
<accession>A0A8S3UEA6</accession>
<evidence type="ECO:0000313" key="5">
    <source>
        <dbReference type="Proteomes" id="UP000683360"/>
    </source>
</evidence>
<organism evidence="4 5">
    <name type="scientific">Mytilus edulis</name>
    <name type="common">Blue mussel</name>
    <dbReference type="NCBI Taxonomy" id="6550"/>
    <lineage>
        <taxon>Eukaryota</taxon>
        <taxon>Metazoa</taxon>
        <taxon>Spiralia</taxon>
        <taxon>Lophotrochozoa</taxon>
        <taxon>Mollusca</taxon>
        <taxon>Bivalvia</taxon>
        <taxon>Autobranchia</taxon>
        <taxon>Pteriomorphia</taxon>
        <taxon>Mytilida</taxon>
        <taxon>Mytiloidea</taxon>
        <taxon>Mytilidae</taxon>
        <taxon>Mytilinae</taxon>
        <taxon>Mytilus</taxon>
    </lineage>
</organism>